<dbReference type="Gene3D" id="1.10.630.10">
    <property type="entry name" value="Cytochrome P450"/>
    <property type="match status" value="1"/>
</dbReference>
<reference evidence="10 11" key="1">
    <citation type="submission" date="2018-04" db="EMBL/GenBank/DDBJ databases">
        <authorList>
            <person name="Vogel A."/>
        </authorList>
    </citation>
    <scope>NUCLEOTIDE SEQUENCE [LARGE SCALE GENOMIC DNA]</scope>
</reference>
<dbReference type="GO" id="GO:0016705">
    <property type="term" value="F:oxidoreductase activity, acting on paired donors, with incorporation or reduction of molecular oxygen"/>
    <property type="evidence" value="ECO:0007669"/>
    <property type="project" value="InterPro"/>
</dbReference>
<dbReference type="PANTHER" id="PTHR47947">
    <property type="entry name" value="CYTOCHROME P450 82C3-RELATED"/>
    <property type="match status" value="1"/>
</dbReference>
<evidence type="ECO:0000256" key="5">
    <source>
        <dbReference type="ARBA" id="ARBA00023004"/>
    </source>
</evidence>
<keyword evidence="6 8" id="KW-0503">Monooxygenase</keyword>
<evidence type="ECO:0000313" key="11">
    <source>
        <dbReference type="Proteomes" id="UP000595140"/>
    </source>
</evidence>
<evidence type="ECO:0000256" key="8">
    <source>
        <dbReference type="RuleBase" id="RU000461"/>
    </source>
</evidence>
<evidence type="ECO:0000256" key="6">
    <source>
        <dbReference type="ARBA" id="ARBA00023033"/>
    </source>
</evidence>
<keyword evidence="5 7" id="KW-0408">Iron</keyword>
<keyword evidence="4 8" id="KW-0560">Oxidoreductase</keyword>
<keyword evidence="9" id="KW-0812">Transmembrane</keyword>
<evidence type="ECO:0000313" key="10">
    <source>
        <dbReference type="EMBL" id="VFQ75143.1"/>
    </source>
</evidence>
<sequence length="515" mass="58239">MADYTLIIIKPYLFSSSLLLLLFPLYLISKHFRRKIKNHPPAPFLALPVLGHLYLLKKPLHRTLTRISKRYGPVVLLDLGSRKFLTVSSPSAAEECLSKNDVVFANRPRLMVGKYIGYNYTSLVWAPYGDHWRNLRRIVATEILSNNRLQTLHEIRADEVKSMLRKLSSASDSDSPADMKTLFFELMLNLLMRMIAGRRYYGDEVGDIREAERFKEIVKEVFLLSGVNNVGDYVPALSRASGDLLKLQHKRDAFFQNLIADCRKRIDNGGETAAGNKKSFVEVLLTLQTEEPEYYNDESIRALMSVILAAGTDTSVATMEWALSLLLNHPQVLKKARKEIDDLVGRERLIAESDLANLPYLNCIIKEAMRMYPAGPLGVAHESSKECTVGGYLIPKGTMLLLNFYSIHRDPKYWEDPESFMPERFEGLEGVTGAKDHGYKWMPFGSGRRGCPGEGLAWRMIGLSLGSLIQCFDWERMDGSELVDMKEGGGLTMPKALPLMAKCKTRPFVKDLLSF</sequence>
<evidence type="ECO:0000256" key="4">
    <source>
        <dbReference type="ARBA" id="ARBA00023002"/>
    </source>
</evidence>
<comment type="similarity">
    <text evidence="1 8">Belongs to the cytochrome P450 family.</text>
</comment>
<dbReference type="FunFam" id="1.10.630.10:FF:000081">
    <property type="entry name" value="Cytochrome P450 CYP81N5"/>
    <property type="match status" value="1"/>
</dbReference>
<dbReference type="CDD" id="cd20653">
    <property type="entry name" value="CYP81"/>
    <property type="match status" value="1"/>
</dbReference>
<dbReference type="SUPFAM" id="SSF48264">
    <property type="entry name" value="Cytochrome P450"/>
    <property type="match status" value="1"/>
</dbReference>
<keyword evidence="9" id="KW-1133">Transmembrane helix</keyword>
<dbReference type="Proteomes" id="UP000595140">
    <property type="component" value="Unassembled WGS sequence"/>
</dbReference>
<dbReference type="GO" id="GO:0004497">
    <property type="term" value="F:monooxygenase activity"/>
    <property type="evidence" value="ECO:0007669"/>
    <property type="project" value="UniProtKB-KW"/>
</dbReference>
<organism evidence="10 11">
    <name type="scientific">Cuscuta campestris</name>
    <dbReference type="NCBI Taxonomy" id="132261"/>
    <lineage>
        <taxon>Eukaryota</taxon>
        <taxon>Viridiplantae</taxon>
        <taxon>Streptophyta</taxon>
        <taxon>Embryophyta</taxon>
        <taxon>Tracheophyta</taxon>
        <taxon>Spermatophyta</taxon>
        <taxon>Magnoliopsida</taxon>
        <taxon>eudicotyledons</taxon>
        <taxon>Gunneridae</taxon>
        <taxon>Pentapetalae</taxon>
        <taxon>asterids</taxon>
        <taxon>lamiids</taxon>
        <taxon>Solanales</taxon>
        <taxon>Convolvulaceae</taxon>
        <taxon>Cuscuteae</taxon>
        <taxon>Cuscuta</taxon>
        <taxon>Cuscuta subgen. Grammica</taxon>
        <taxon>Cuscuta sect. Cleistogrammica</taxon>
    </lineage>
</organism>
<evidence type="ECO:0000256" key="9">
    <source>
        <dbReference type="SAM" id="Phobius"/>
    </source>
</evidence>
<keyword evidence="2 7" id="KW-0349">Heme</keyword>
<dbReference type="GO" id="GO:0005506">
    <property type="term" value="F:iron ion binding"/>
    <property type="evidence" value="ECO:0007669"/>
    <property type="project" value="InterPro"/>
</dbReference>
<dbReference type="InterPro" id="IPR036396">
    <property type="entry name" value="Cyt_P450_sf"/>
</dbReference>
<feature type="transmembrane region" description="Helical" evidence="9">
    <location>
        <begin position="6"/>
        <end position="28"/>
    </location>
</feature>
<dbReference type="PRINTS" id="PR00385">
    <property type="entry name" value="P450"/>
</dbReference>
<dbReference type="Pfam" id="PF00067">
    <property type="entry name" value="p450"/>
    <property type="match status" value="1"/>
</dbReference>
<dbReference type="EMBL" id="OOIL02001438">
    <property type="protein sequence ID" value="VFQ75143.1"/>
    <property type="molecule type" value="Genomic_DNA"/>
</dbReference>
<protein>
    <submittedName>
        <fullName evidence="10">Uncharacterized protein</fullName>
    </submittedName>
</protein>
<dbReference type="PROSITE" id="PS00086">
    <property type="entry name" value="CYTOCHROME_P450"/>
    <property type="match status" value="1"/>
</dbReference>
<evidence type="ECO:0000256" key="1">
    <source>
        <dbReference type="ARBA" id="ARBA00010617"/>
    </source>
</evidence>
<accession>A0A484LFD9</accession>
<dbReference type="InterPro" id="IPR050651">
    <property type="entry name" value="Plant_Cytochrome_P450_Monoox"/>
</dbReference>
<keyword evidence="11" id="KW-1185">Reference proteome</keyword>
<dbReference type="GO" id="GO:0020037">
    <property type="term" value="F:heme binding"/>
    <property type="evidence" value="ECO:0007669"/>
    <property type="project" value="InterPro"/>
</dbReference>
<dbReference type="InterPro" id="IPR002401">
    <property type="entry name" value="Cyt_P450_E_grp-I"/>
</dbReference>
<gene>
    <name evidence="10" type="ORF">CCAM_LOCUS16919</name>
</gene>
<dbReference type="PRINTS" id="PR00463">
    <property type="entry name" value="EP450I"/>
</dbReference>
<evidence type="ECO:0000256" key="7">
    <source>
        <dbReference type="PIRSR" id="PIRSR602401-1"/>
    </source>
</evidence>
<proteinExistence type="inferred from homology"/>
<name>A0A484LFD9_9ASTE</name>
<evidence type="ECO:0000256" key="3">
    <source>
        <dbReference type="ARBA" id="ARBA00022723"/>
    </source>
</evidence>
<keyword evidence="3 7" id="KW-0479">Metal-binding</keyword>
<keyword evidence="9" id="KW-0472">Membrane</keyword>
<dbReference type="InterPro" id="IPR001128">
    <property type="entry name" value="Cyt_P450"/>
</dbReference>
<dbReference type="OrthoDB" id="1055148at2759"/>
<comment type="cofactor">
    <cofactor evidence="7">
        <name>heme</name>
        <dbReference type="ChEBI" id="CHEBI:30413"/>
    </cofactor>
</comment>
<dbReference type="PANTHER" id="PTHR47947:SF57">
    <property type="entry name" value="CYTOCHROME P450 81F3-LIKE"/>
    <property type="match status" value="1"/>
</dbReference>
<dbReference type="AlphaFoldDB" id="A0A484LFD9"/>
<dbReference type="InterPro" id="IPR017972">
    <property type="entry name" value="Cyt_P450_CS"/>
</dbReference>
<feature type="binding site" description="axial binding residue" evidence="7">
    <location>
        <position position="451"/>
    </location>
    <ligand>
        <name>heme</name>
        <dbReference type="ChEBI" id="CHEBI:30413"/>
    </ligand>
    <ligandPart>
        <name>Fe</name>
        <dbReference type="ChEBI" id="CHEBI:18248"/>
    </ligandPart>
</feature>
<evidence type="ECO:0000256" key="2">
    <source>
        <dbReference type="ARBA" id="ARBA00022617"/>
    </source>
</evidence>